<dbReference type="SUPFAM" id="SSF51984">
    <property type="entry name" value="MurCD N-terminal domain"/>
    <property type="match status" value="1"/>
</dbReference>
<evidence type="ECO:0000256" key="13">
    <source>
        <dbReference type="ARBA" id="ARBA00047833"/>
    </source>
</evidence>
<protein>
    <recommendedName>
        <fullName evidence="3 14">UDP-N-acetylmuramate--L-alanine ligase</fullName>
        <ecNumber evidence="3 14">6.3.2.8</ecNumber>
    </recommendedName>
    <alternativeName>
        <fullName evidence="14">UDP-N-acetylmuramoyl-L-alanine synthetase</fullName>
    </alternativeName>
</protein>
<gene>
    <name evidence="14 19" type="primary">murC</name>
    <name evidence="19" type="ORF">NCTC13079_01013</name>
</gene>
<evidence type="ECO:0000256" key="11">
    <source>
        <dbReference type="ARBA" id="ARBA00023306"/>
    </source>
</evidence>
<keyword evidence="10 14" id="KW-0573">Peptidoglycan synthesis</keyword>
<dbReference type="Gene3D" id="3.90.190.20">
    <property type="entry name" value="Mur ligase, C-terminal domain"/>
    <property type="match status" value="1"/>
</dbReference>
<dbReference type="InterPro" id="IPR000713">
    <property type="entry name" value="Mur_ligase_N"/>
</dbReference>
<evidence type="ECO:0000256" key="7">
    <source>
        <dbReference type="ARBA" id="ARBA00022741"/>
    </source>
</evidence>
<evidence type="ECO:0000256" key="14">
    <source>
        <dbReference type="HAMAP-Rule" id="MF_00046"/>
    </source>
</evidence>
<keyword evidence="15" id="KW-1133">Transmembrane helix</keyword>
<dbReference type="GO" id="GO:0005524">
    <property type="term" value="F:ATP binding"/>
    <property type="evidence" value="ECO:0007669"/>
    <property type="project" value="UniProtKB-UniRule"/>
</dbReference>
<keyword evidence="20" id="KW-1185">Reference proteome</keyword>
<evidence type="ECO:0000256" key="15">
    <source>
        <dbReference type="SAM" id="Phobius"/>
    </source>
</evidence>
<dbReference type="KEGG" id="piv:NCTC13079_01013"/>
<dbReference type="InterPro" id="IPR013221">
    <property type="entry name" value="Mur_ligase_cen"/>
</dbReference>
<dbReference type="GO" id="GO:0071555">
    <property type="term" value="P:cell wall organization"/>
    <property type="evidence" value="ECO:0007669"/>
    <property type="project" value="UniProtKB-KW"/>
</dbReference>
<keyword evidence="11 14" id="KW-0131">Cell cycle</keyword>
<dbReference type="InterPro" id="IPR050061">
    <property type="entry name" value="MurCDEF_pg_biosynth"/>
</dbReference>
<feature type="domain" description="Mur ligase N-terminal catalytic" evidence="16">
    <location>
        <begin position="13"/>
        <end position="111"/>
    </location>
</feature>
<evidence type="ECO:0000313" key="20">
    <source>
        <dbReference type="Proteomes" id="UP000269544"/>
    </source>
</evidence>
<dbReference type="EMBL" id="LR134523">
    <property type="protein sequence ID" value="VEJ35829.1"/>
    <property type="molecule type" value="Genomic_DNA"/>
</dbReference>
<dbReference type="InterPro" id="IPR036615">
    <property type="entry name" value="Mur_ligase_C_dom_sf"/>
</dbReference>
<keyword evidence="15" id="KW-0812">Transmembrane</keyword>
<organism evidence="19 20">
    <name type="scientific">Aedoeadaptatus ivorii</name>
    <dbReference type="NCBI Taxonomy" id="54006"/>
    <lineage>
        <taxon>Bacteria</taxon>
        <taxon>Bacillati</taxon>
        <taxon>Bacillota</taxon>
        <taxon>Tissierellia</taxon>
        <taxon>Tissierellales</taxon>
        <taxon>Peptoniphilaceae</taxon>
        <taxon>Aedoeadaptatus</taxon>
    </lineage>
</organism>
<evidence type="ECO:0000256" key="3">
    <source>
        <dbReference type="ARBA" id="ARBA00012211"/>
    </source>
</evidence>
<keyword evidence="12 14" id="KW-0961">Cell wall biogenesis/degradation</keyword>
<reference evidence="19 20" key="1">
    <citation type="submission" date="2018-12" db="EMBL/GenBank/DDBJ databases">
        <authorList>
            <consortium name="Pathogen Informatics"/>
        </authorList>
    </citation>
    <scope>NUCLEOTIDE SEQUENCE [LARGE SCALE GENOMIC DNA]</scope>
    <source>
        <strain evidence="19 20">NCTC13079</strain>
    </source>
</reference>
<dbReference type="Proteomes" id="UP000269544">
    <property type="component" value="Chromosome"/>
</dbReference>
<comment type="subcellular location">
    <subcellularLocation>
        <location evidence="1 14">Cytoplasm</location>
    </subcellularLocation>
</comment>
<keyword evidence="9 14" id="KW-0133">Cell shape</keyword>
<dbReference type="Gene3D" id="3.40.50.720">
    <property type="entry name" value="NAD(P)-binding Rossmann-like Domain"/>
    <property type="match status" value="1"/>
</dbReference>
<evidence type="ECO:0000259" key="17">
    <source>
        <dbReference type="Pfam" id="PF02875"/>
    </source>
</evidence>
<dbReference type="HAMAP" id="MF_00046">
    <property type="entry name" value="MurC"/>
    <property type="match status" value="1"/>
</dbReference>
<dbReference type="InterPro" id="IPR004101">
    <property type="entry name" value="Mur_ligase_C"/>
</dbReference>
<dbReference type="NCBIfam" id="TIGR01082">
    <property type="entry name" value="murC"/>
    <property type="match status" value="1"/>
</dbReference>
<dbReference type="OrthoDB" id="9804126at2"/>
<evidence type="ECO:0000256" key="6">
    <source>
        <dbReference type="ARBA" id="ARBA00022618"/>
    </source>
</evidence>
<sequence>MFQFTFGANGYHHIHFIGIGGISMSGLAALMLSKGYRISGSDTKPSAITEHLKALGITVYEGHRPEQIENADLVVYTDAIQMDNPEFRAAIARKVDVVDRASFLGAVMRNFGVSVAVSGTHGKTTTTSMIATAIKDEPFSPTIMVGGNLGELHGNVRIGEGDFFLTEACEYRANVLKYFPSTAIILNIDEDHLDFFDNIDHIMDTFRGYAKNLGEGDILIVNSDDPRADSMRHATKARVVSVSIDRDADYRAKNVEIDKDGLASYDLYVGGERIDRIALQVMGLHNITNSLAAIAACAENGIDLRRAAKGVARYHGVGRRLEYKGETNGVRVIDDYAHHPTEIASTLQAIRPTVKNRLLCVFQPHTYTRTKLLLDNFSKSFTPADITIIADIYAAREKDYGDIHSKTLVEAIRANNDHAVYIGEHDEILAYLLERAKPGDVVLTMGAGDIYLVGEKFLEAYDAKKVEE</sequence>
<dbReference type="GO" id="GO:0005737">
    <property type="term" value="C:cytoplasm"/>
    <property type="evidence" value="ECO:0007669"/>
    <property type="project" value="UniProtKB-SubCell"/>
</dbReference>
<feature type="domain" description="Mur ligase C-terminal" evidence="17">
    <location>
        <begin position="319"/>
        <end position="448"/>
    </location>
</feature>
<feature type="domain" description="Mur ligase central" evidence="18">
    <location>
        <begin position="117"/>
        <end position="297"/>
    </location>
</feature>
<evidence type="ECO:0000256" key="2">
    <source>
        <dbReference type="ARBA" id="ARBA00004752"/>
    </source>
</evidence>
<keyword evidence="6 14" id="KW-0132">Cell division</keyword>
<evidence type="ECO:0000256" key="1">
    <source>
        <dbReference type="ARBA" id="ARBA00004496"/>
    </source>
</evidence>
<dbReference type="SUPFAM" id="SSF53244">
    <property type="entry name" value="MurD-like peptide ligases, peptide-binding domain"/>
    <property type="match status" value="1"/>
</dbReference>
<keyword evidence="4 14" id="KW-0963">Cytoplasm</keyword>
<evidence type="ECO:0000256" key="8">
    <source>
        <dbReference type="ARBA" id="ARBA00022840"/>
    </source>
</evidence>
<evidence type="ECO:0000256" key="4">
    <source>
        <dbReference type="ARBA" id="ARBA00022490"/>
    </source>
</evidence>
<dbReference type="GO" id="GO:0008360">
    <property type="term" value="P:regulation of cell shape"/>
    <property type="evidence" value="ECO:0007669"/>
    <property type="project" value="UniProtKB-KW"/>
</dbReference>
<dbReference type="Gene3D" id="3.40.1190.10">
    <property type="entry name" value="Mur-like, catalytic domain"/>
    <property type="match status" value="1"/>
</dbReference>
<proteinExistence type="inferred from homology"/>
<dbReference type="InterPro" id="IPR005758">
    <property type="entry name" value="UDP-N-AcMur_Ala_ligase_MurC"/>
</dbReference>
<dbReference type="RefSeq" id="WP_126465586.1">
    <property type="nucleotide sequence ID" value="NZ_JAUSWF010000003.1"/>
</dbReference>
<keyword evidence="7 14" id="KW-0547">Nucleotide-binding</keyword>
<comment type="catalytic activity">
    <reaction evidence="13 14">
        <text>UDP-N-acetyl-alpha-D-muramate + L-alanine + ATP = UDP-N-acetyl-alpha-D-muramoyl-L-alanine + ADP + phosphate + H(+)</text>
        <dbReference type="Rhea" id="RHEA:23372"/>
        <dbReference type="ChEBI" id="CHEBI:15378"/>
        <dbReference type="ChEBI" id="CHEBI:30616"/>
        <dbReference type="ChEBI" id="CHEBI:43474"/>
        <dbReference type="ChEBI" id="CHEBI:57972"/>
        <dbReference type="ChEBI" id="CHEBI:70757"/>
        <dbReference type="ChEBI" id="CHEBI:83898"/>
        <dbReference type="ChEBI" id="CHEBI:456216"/>
        <dbReference type="EC" id="6.3.2.8"/>
    </reaction>
</comment>
<comment type="pathway">
    <text evidence="2 14">Cell wall biogenesis; peptidoglycan biosynthesis.</text>
</comment>
<dbReference type="Pfam" id="PF02875">
    <property type="entry name" value="Mur_ligase_C"/>
    <property type="match status" value="1"/>
</dbReference>
<accession>A0A448V1W9</accession>
<dbReference type="SUPFAM" id="SSF53623">
    <property type="entry name" value="MurD-like peptide ligases, catalytic domain"/>
    <property type="match status" value="1"/>
</dbReference>
<dbReference type="PANTHER" id="PTHR43445:SF3">
    <property type="entry name" value="UDP-N-ACETYLMURAMATE--L-ALANINE LIGASE"/>
    <property type="match status" value="1"/>
</dbReference>
<dbReference type="AlphaFoldDB" id="A0A448V1W9"/>
<name>A0A448V1W9_9FIRM</name>
<keyword evidence="5 14" id="KW-0436">Ligase</keyword>
<dbReference type="GO" id="GO:0008763">
    <property type="term" value="F:UDP-N-acetylmuramate-L-alanine ligase activity"/>
    <property type="evidence" value="ECO:0007669"/>
    <property type="project" value="UniProtKB-UniRule"/>
</dbReference>
<evidence type="ECO:0000256" key="9">
    <source>
        <dbReference type="ARBA" id="ARBA00022960"/>
    </source>
</evidence>
<feature type="transmembrane region" description="Helical" evidence="15">
    <location>
        <begin position="12"/>
        <end position="32"/>
    </location>
</feature>
<dbReference type="Pfam" id="PF08245">
    <property type="entry name" value="Mur_ligase_M"/>
    <property type="match status" value="1"/>
</dbReference>
<dbReference type="Pfam" id="PF01225">
    <property type="entry name" value="Mur_ligase"/>
    <property type="match status" value="1"/>
</dbReference>
<evidence type="ECO:0000256" key="10">
    <source>
        <dbReference type="ARBA" id="ARBA00022984"/>
    </source>
</evidence>
<comment type="similarity">
    <text evidence="14">Belongs to the MurCDEF family.</text>
</comment>
<dbReference type="InterPro" id="IPR036565">
    <property type="entry name" value="Mur-like_cat_sf"/>
</dbReference>
<dbReference type="EC" id="6.3.2.8" evidence="3 14"/>
<comment type="function">
    <text evidence="14">Cell wall formation.</text>
</comment>
<feature type="binding site" evidence="14">
    <location>
        <begin position="119"/>
        <end position="125"/>
    </location>
    <ligand>
        <name>ATP</name>
        <dbReference type="ChEBI" id="CHEBI:30616"/>
    </ligand>
</feature>
<dbReference type="GO" id="GO:0009252">
    <property type="term" value="P:peptidoglycan biosynthetic process"/>
    <property type="evidence" value="ECO:0007669"/>
    <property type="project" value="UniProtKB-UniRule"/>
</dbReference>
<evidence type="ECO:0000256" key="5">
    <source>
        <dbReference type="ARBA" id="ARBA00022598"/>
    </source>
</evidence>
<evidence type="ECO:0000256" key="12">
    <source>
        <dbReference type="ARBA" id="ARBA00023316"/>
    </source>
</evidence>
<dbReference type="GO" id="GO:0051301">
    <property type="term" value="P:cell division"/>
    <property type="evidence" value="ECO:0007669"/>
    <property type="project" value="UniProtKB-KW"/>
</dbReference>
<evidence type="ECO:0000313" key="19">
    <source>
        <dbReference type="EMBL" id="VEJ35829.1"/>
    </source>
</evidence>
<evidence type="ECO:0000259" key="16">
    <source>
        <dbReference type="Pfam" id="PF01225"/>
    </source>
</evidence>
<dbReference type="PANTHER" id="PTHR43445">
    <property type="entry name" value="UDP-N-ACETYLMURAMATE--L-ALANINE LIGASE-RELATED"/>
    <property type="match status" value="1"/>
</dbReference>
<keyword evidence="15" id="KW-0472">Membrane</keyword>
<evidence type="ECO:0000259" key="18">
    <source>
        <dbReference type="Pfam" id="PF08245"/>
    </source>
</evidence>
<dbReference type="UniPathway" id="UPA00219"/>
<keyword evidence="8 14" id="KW-0067">ATP-binding</keyword>